<reference evidence="1" key="1">
    <citation type="journal article" date="2021" name="Microb. Physiol.">
        <title>Proteogenomic Insights into the Physiology of Marine, Sulfate-Reducing, Filamentous Desulfonema limicola and Desulfonema magnum.</title>
        <authorList>
            <person name="Schnaars V."/>
            <person name="Wohlbrand L."/>
            <person name="Scheve S."/>
            <person name="Hinrichs C."/>
            <person name="Reinhardt R."/>
            <person name="Rabus R."/>
        </authorList>
    </citation>
    <scope>NUCLEOTIDE SEQUENCE</scope>
    <source>
        <strain evidence="1">4be13</strain>
    </source>
</reference>
<protein>
    <submittedName>
        <fullName evidence="1">Uncharacterized protein</fullName>
    </submittedName>
</protein>
<evidence type="ECO:0000313" key="1">
    <source>
        <dbReference type="EMBL" id="QTA85449.1"/>
    </source>
</evidence>
<dbReference type="AlphaFoldDB" id="A0A975BHS3"/>
<gene>
    <name evidence="1" type="ORF">dnm_014590</name>
</gene>
<evidence type="ECO:0000313" key="2">
    <source>
        <dbReference type="Proteomes" id="UP000663722"/>
    </source>
</evidence>
<dbReference type="KEGG" id="dmm:dnm_014590"/>
<keyword evidence="2" id="KW-1185">Reference proteome</keyword>
<organism evidence="1 2">
    <name type="scientific">Desulfonema magnum</name>
    <dbReference type="NCBI Taxonomy" id="45655"/>
    <lineage>
        <taxon>Bacteria</taxon>
        <taxon>Pseudomonadati</taxon>
        <taxon>Thermodesulfobacteriota</taxon>
        <taxon>Desulfobacteria</taxon>
        <taxon>Desulfobacterales</taxon>
        <taxon>Desulfococcaceae</taxon>
        <taxon>Desulfonema</taxon>
    </lineage>
</organism>
<accession>A0A975BHS3</accession>
<sequence length="44" mass="5614">MFRRSGFQFQVSIVQFETRNLFRRSGFRFQVFNFRFYIRSFSFE</sequence>
<name>A0A975BHS3_9BACT</name>
<proteinExistence type="predicted"/>
<dbReference type="Proteomes" id="UP000663722">
    <property type="component" value="Chromosome"/>
</dbReference>
<dbReference type="EMBL" id="CP061800">
    <property type="protein sequence ID" value="QTA85449.1"/>
    <property type="molecule type" value="Genomic_DNA"/>
</dbReference>